<feature type="compositionally biased region" description="Low complexity" evidence="1">
    <location>
        <begin position="445"/>
        <end position="459"/>
    </location>
</feature>
<evidence type="ECO:0000256" key="1">
    <source>
        <dbReference type="SAM" id="MobiDB-lite"/>
    </source>
</evidence>
<dbReference type="InterPro" id="IPR021728">
    <property type="entry name" value="DUF3300"/>
</dbReference>
<dbReference type="Pfam" id="PF11737">
    <property type="entry name" value="DUF3300"/>
    <property type="match status" value="1"/>
</dbReference>
<protein>
    <recommendedName>
        <fullName evidence="5">DUF3300 domain-containing protein</fullName>
    </recommendedName>
</protein>
<keyword evidence="2" id="KW-0732">Signal</keyword>
<dbReference type="AlphaFoldDB" id="A0A7Z7HSC2"/>
<evidence type="ECO:0000313" key="3">
    <source>
        <dbReference type="EMBL" id="SMB28724.1"/>
    </source>
</evidence>
<reference evidence="3" key="1">
    <citation type="submission" date="2017-03" db="EMBL/GenBank/DDBJ databases">
        <authorList>
            <consortium name="AG Boll"/>
        </authorList>
    </citation>
    <scope>NUCLEOTIDE SEQUENCE [LARGE SCALE GENOMIC DNA]</scope>
    <source>
        <strain evidence="3">Chol</strain>
    </source>
</reference>
<dbReference type="EMBL" id="LT837803">
    <property type="protein sequence ID" value="SMB28724.1"/>
    <property type="molecule type" value="Genomic_DNA"/>
</dbReference>
<evidence type="ECO:0000313" key="4">
    <source>
        <dbReference type="Proteomes" id="UP000242886"/>
    </source>
</evidence>
<feature type="compositionally biased region" description="Low complexity" evidence="1">
    <location>
        <begin position="507"/>
        <end position="518"/>
    </location>
</feature>
<evidence type="ECO:0000256" key="2">
    <source>
        <dbReference type="SAM" id="SignalP"/>
    </source>
</evidence>
<proteinExistence type="predicted"/>
<organism evidence="3 4">
    <name type="scientific">Sterolibacterium denitrificans</name>
    <dbReference type="NCBI Taxonomy" id="157592"/>
    <lineage>
        <taxon>Bacteria</taxon>
        <taxon>Pseudomonadati</taxon>
        <taxon>Pseudomonadota</taxon>
        <taxon>Betaproteobacteria</taxon>
        <taxon>Nitrosomonadales</taxon>
        <taxon>Sterolibacteriaceae</taxon>
        <taxon>Sterolibacterium</taxon>
    </lineage>
</organism>
<name>A0A7Z7HSC2_9PROT</name>
<keyword evidence="4" id="KW-1185">Reference proteome</keyword>
<dbReference type="PANTHER" id="PTHR40269">
    <property type="entry name" value="OUTER MEMBRANE PROTEIN-RELATED"/>
    <property type="match status" value="1"/>
</dbReference>
<feature type="compositionally biased region" description="Basic and acidic residues" evidence="1">
    <location>
        <begin position="343"/>
        <end position="378"/>
    </location>
</feature>
<dbReference type="RefSeq" id="WP_154717171.1">
    <property type="nucleotide sequence ID" value="NZ_LT837803.1"/>
</dbReference>
<feature type="region of interest" description="Disordered" evidence="1">
    <location>
        <begin position="295"/>
        <end position="531"/>
    </location>
</feature>
<feature type="compositionally biased region" description="Basic and acidic residues" evidence="1">
    <location>
        <begin position="480"/>
        <end position="505"/>
    </location>
</feature>
<gene>
    <name evidence="3" type="ORF">SDENCHOL_20694</name>
</gene>
<sequence>MNPFFQSVSTSTSAFTWLSRVFFLLCLPVFTAGASLAQTGAAQEQVAPRPYTQAELDQMLAPVALYPDALLSQVLMAATYPLDVVEASQWSRSHPDHQGRQAVETVEADPRYQWDPSVTSLVAFPQLLRRMEENISWTRRLGEAFVYQQTEVMDCVQRLRLRAMEQGNLRSSEQINVYPQGQIISIESVNPQVIYVPYYNPNFVYGNWWWRSYPPVYWAPWPGYFAVGYNVPYVGSSLIWSSGISIGVNFFFGIFDWRQHRVYIRPDRSPRHDPRRYQPYSSPRLGSVLVWRHHPAPRPAMHPHPSIRHDARPGARPQVQVRPGPSQPRHPSPPAVAPGRPAMQDERSDHNDRSDRRQAGERNEWTNPRQENRERSHLDQPGQTQPQPRPPLQRNFNAAGNADAPSDSRQDMRSVNTGSGDATLPAPRPFMLPASAPRAEESRRANFNANADPAPAMAPESPRNANTAGPGNREIGQAEPVRESQPRIERDAKIEHSDFMQERSRNQRNQANNWNQEQGRGMRMNERGSRR</sequence>
<feature type="chain" id="PRO_5031107431" description="DUF3300 domain-containing protein" evidence="2">
    <location>
        <begin position="38"/>
        <end position="531"/>
    </location>
</feature>
<accession>A0A7Z7HSC2</accession>
<dbReference type="Proteomes" id="UP000242886">
    <property type="component" value="Chromosome SDENCHOL"/>
</dbReference>
<feature type="signal peptide" evidence="2">
    <location>
        <begin position="1"/>
        <end position="37"/>
    </location>
</feature>
<evidence type="ECO:0008006" key="5">
    <source>
        <dbReference type="Google" id="ProtNLM"/>
    </source>
</evidence>
<feature type="compositionally biased region" description="Pro residues" evidence="1">
    <location>
        <begin position="325"/>
        <end position="336"/>
    </location>
</feature>
<dbReference type="PANTHER" id="PTHR40269:SF1">
    <property type="entry name" value="OUTER MEMBRANE PROTEIN"/>
    <property type="match status" value="1"/>
</dbReference>